<evidence type="ECO:0000256" key="5">
    <source>
        <dbReference type="ARBA" id="ARBA00022452"/>
    </source>
</evidence>
<dbReference type="PROSITE" id="PS51691">
    <property type="entry name" value="PEPTIDASE_S6"/>
    <property type="match status" value="1"/>
</dbReference>
<dbReference type="SMART" id="SM00869">
    <property type="entry name" value="Autotransporter"/>
    <property type="match status" value="1"/>
</dbReference>
<dbReference type="PRINTS" id="PR00921">
    <property type="entry name" value="IGASERPTASE"/>
</dbReference>
<dbReference type="GO" id="GO:0009986">
    <property type="term" value="C:cell surface"/>
    <property type="evidence" value="ECO:0007669"/>
    <property type="project" value="UniProtKB-SubCell"/>
</dbReference>
<feature type="domain" description="Peptidase S6" evidence="17">
    <location>
        <begin position="48"/>
        <end position="294"/>
    </location>
</feature>
<evidence type="ECO:0000259" key="17">
    <source>
        <dbReference type="PROSITE" id="PS51691"/>
    </source>
</evidence>
<dbReference type="RefSeq" id="WP_175167692.1">
    <property type="nucleotide sequence ID" value="NZ_CADIKW010000007.1"/>
</dbReference>
<keyword evidence="6" id="KW-0964">Secreted</keyword>
<keyword evidence="19" id="KW-1185">Reference proteome</keyword>
<evidence type="ECO:0000256" key="7">
    <source>
        <dbReference type="ARBA" id="ARBA00022670"/>
    </source>
</evidence>
<feature type="domain" description="Autotransporter" evidence="16">
    <location>
        <begin position="1027"/>
        <end position="1293"/>
    </location>
</feature>
<dbReference type="EMBL" id="CADIKW010000007">
    <property type="protein sequence ID" value="CAB3883831.1"/>
    <property type="molecule type" value="Genomic_DNA"/>
</dbReference>
<organism evidence="18 19">
    <name type="scientific">Achromobacter dolens</name>
    <dbReference type="NCBI Taxonomy" id="1287738"/>
    <lineage>
        <taxon>Bacteria</taxon>
        <taxon>Pseudomonadati</taxon>
        <taxon>Pseudomonadota</taxon>
        <taxon>Betaproteobacteria</taxon>
        <taxon>Burkholderiales</taxon>
        <taxon>Alcaligenaceae</taxon>
        <taxon>Achromobacter</taxon>
    </lineage>
</organism>
<comment type="subcellular location">
    <subcellularLocation>
        <location evidence="3">Cell outer membrane</location>
        <topology evidence="3">Multi-pass membrane protein</topology>
    </subcellularLocation>
    <subcellularLocation>
        <location evidence="1">Cell surface</location>
    </subcellularLocation>
    <subcellularLocation>
        <location evidence="2">Periplasm</location>
    </subcellularLocation>
    <subcellularLocation>
        <location evidence="4">Secreted</location>
    </subcellularLocation>
</comment>
<accession>A0A6S7DXJ3</accession>
<evidence type="ECO:0000256" key="14">
    <source>
        <dbReference type="ARBA" id="ARBA00023145"/>
    </source>
</evidence>
<evidence type="ECO:0000256" key="8">
    <source>
        <dbReference type="ARBA" id="ARBA00022692"/>
    </source>
</evidence>
<keyword evidence="5" id="KW-1134">Transmembrane beta strand</keyword>
<keyword evidence="11 18" id="KW-0378">Hydrolase</keyword>
<evidence type="ECO:0000259" key="16">
    <source>
        <dbReference type="PROSITE" id="PS51208"/>
    </source>
</evidence>
<dbReference type="InterPro" id="IPR012332">
    <property type="entry name" value="Autotransporter_pectin_lyase_C"/>
</dbReference>
<evidence type="ECO:0000256" key="6">
    <source>
        <dbReference type="ARBA" id="ARBA00022525"/>
    </source>
</evidence>
<dbReference type="InterPro" id="IPR006315">
    <property type="entry name" value="OM_autotransptr_brl_dom"/>
</dbReference>
<evidence type="ECO:0000313" key="18">
    <source>
        <dbReference type="EMBL" id="CAB3883831.1"/>
    </source>
</evidence>
<keyword evidence="8" id="KW-0812">Transmembrane</keyword>
<dbReference type="InterPro" id="IPR036709">
    <property type="entry name" value="Autotransporte_beta_dom_sf"/>
</dbReference>
<evidence type="ECO:0000256" key="15">
    <source>
        <dbReference type="ARBA" id="ARBA00023237"/>
    </source>
</evidence>
<evidence type="ECO:0000256" key="1">
    <source>
        <dbReference type="ARBA" id="ARBA00004241"/>
    </source>
</evidence>
<dbReference type="GeneID" id="94357149"/>
<keyword evidence="7 18" id="KW-0645">Protease</keyword>
<dbReference type="GO" id="GO:0006508">
    <property type="term" value="P:proteolysis"/>
    <property type="evidence" value="ECO:0007669"/>
    <property type="project" value="UniProtKB-KW"/>
</dbReference>
<dbReference type="GO" id="GO:0005576">
    <property type="term" value="C:extracellular region"/>
    <property type="evidence" value="ECO:0007669"/>
    <property type="project" value="UniProtKB-SubCell"/>
</dbReference>
<keyword evidence="13" id="KW-0472">Membrane</keyword>
<sequence length="1293" mass="138523">MDCKHKPPSIRHVTAKAPGGRFCDSLGPFLGRASIVMAALGATPLHASVVGTDLPYQTYRDFAENKGAFQPGARDIPLYDKAGKPYASLNRAPMIDFGSVDRTGVATLVSPGHIISVKHNRGYRRVIFGNRDDTTYTIVNRNEHARLDFHTPRLNKIVTEAAPLDMTRAGRLPVYGDQTRFPVFYRVGAGHQYLRDRTGKITDLQRAYFYRTGGTVGSPLFSFWTFLSHSGDLYDPAQGPMASYGVPGDSGSPLFAWDARDGKWVVLGVLSGYTEITGITTHHTVIPLEDILDVMQQRTAAPVITAPADGDLLWTHDEATGAGALTQGPASWDVRGRLDAAGPDALDNGQDVTFQGGGTIVLAQPVDQGAGALTFDGDYTVKPADIQTWRGGGIVVNEGSTVNWQVNGVEADSLHKLGAGTLRIAATGANPGRLNVGDGTVILAQQADAAGTQQAFSAARIVSGRPTLVLTDGRQIDPDNISWGYRGGKLDINGNDLVFHQLNGADEGAILANSGPLATVNLDFSRPGVTNAATMWHGHFAGNINIANTVDASAHDSFAIDGGIDTTGTVVQHNGQLYLQGHPVTHAASTVAIANKLKATGDDSVLTQPVSLTQPDWQTRRFRMASLELRDADFHLGRNADLATDIHADRSSVTLGSSFVYIDLNDGNGIKTTPTAGESKAGDDADRSRFKGRVTLANHSTLHIADYFSGGIDGSDSETYIASAHTVLDRPSRFAGSRVRLQDNARVTSHAGIISDGVVQVETAAALSMLAAAAADAPWTTYSAASWALTGQDSRLDTGSRTRLFGDILSSHAAHIDLGGSEPATQDGPRAAYAGDIAAPASDVAMRNLFWQVKSASSAKSAQLDRVQVDMASGPGFTSLSVDSLALDDSRVFMATDGQSADRITVSQSLTGQNNALHVRLAPSLAPALTRSSANPAAPVVLVAAPKGSRNDVFTISAPEREFAFHRLIPLVGVVETDTATQWVLQGVDRRRVEKNVDNGRNFMDVHYRNFLTEVNHLNRRMGDLRDAPGETGGWARVMSGSGSARTGYSNRYTLLQIGADRKFTFSGASVFAGATLTHTDNRYSGDAFSGQTRSTGGGLYASTLFRSGLYIDVIGKYLRNLDRYAMPAMGLSRQERSSHSWYLGAETGWRLAVAKGMYVEPQVELVYGAVPGHRFDWQHNASNVSVRHGRDNPLIGRVGVAAGKTFQGAHWELTSFAGLSYQYDLRAPGVTVLRDDAGETRVSHGKDGRMLMELGVNARIRKHTRLSLGFERSAFGKYNVDKAVNANMRYAF</sequence>
<dbReference type="Gene3D" id="2.40.128.130">
    <property type="entry name" value="Autotransporter beta-domain"/>
    <property type="match status" value="1"/>
</dbReference>
<keyword evidence="12" id="KW-0720">Serine protease</keyword>
<dbReference type="Pfam" id="PF24078">
    <property type="entry name" value="Beta-sol_PIC_HAP1_IgA0_2nd"/>
    <property type="match status" value="1"/>
</dbReference>
<dbReference type="SMR" id="A0A6S7DXJ3"/>
<keyword evidence="9" id="KW-0732">Signal</keyword>
<evidence type="ECO:0000256" key="2">
    <source>
        <dbReference type="ARBA" id="ARBA00004418"/>
    </source>
</evidence>
<dbReference type="SUPFAM" id="SSF51126">
    <property type="entry name" value="Pectin lyase-like"/>
    <property type="match status" value="1"/>
</dbReference>
<dbReference type="SUPFAM" id="SSF103515">
    <property type="entry name" value="Autotransporter"/>
    <property type="match status" value="1"/>
</dbReference>
<dbReference type="Gene3D" id="2.40.10.120">
    <property type="match status" value="1"/>
</dbReference>
<protein>
    <submittedName>
        <fullName evidence="18">Serine protease EspC</fullName>
        <ecNumber evidence="18">3.4.21.-</ecNumber>
    </submittedName>
</protein>
<dbReference type="NCBIfam" id="TIGR01414">
    <property type="entry name" value="autotrans_barl"/>
    <property type="match status" value="1"/>
</dbReference>
<dbReference type="InterPro" id="IPR005546">
    <property type="entry name" value="Autotransporte_beta"/>
</dbReference>
<evidence type="ECO:0000256" key="10">
    <source>
        <dbReference type="ARBA" id="ARBA00022764"/>
    </source>
</evidence>
<keyword evidence="10" id="KW-0574">Periplasm</keyword>
<evidence type="ECO:0000256" key="11">
    <source>
        <dbReference type="ARBA" id="ARBA00022801"/>
    </source>
</evidence>
<keyword evidence="14" id="KW-0865">Zymogen</keyword>
<dbReference type="Pfam" id="PF02395">
    <property type="entry name" value="Peptidase_S6"/>
    <property type="match status" value="1"/>
</dbReference>
<evidence type="ECO:0000256" key="12">
    <source>
        <dbReference type="ARBA" id="ARBA00022825"/>
    </source>
</evidence>
<evidence type="ECO:0000256" key="9">
    <source>
        <dbReference type="ARBA" id="ARBA00022729"/>
    </source>
</evidence>
<dbReference type="InterPro" id="IPR000710">
    <property type="entry name" value="Peptidase_S6"/>
</dbReference>
<dbReference type="Gene3D" id="2.160.20.20">
    <property type="match status" value="1"/>
</dbReference>
<dbReference type="Proteomes" id="UP000494272">
    <property type="component" value="Unassembled WGS sequence"/>
</dbReference>
<dbReference type="Pfam" id="PF03797">
    <property type="entry name" value="Autotransporter"/>
    <property type="match status" value="1"/>
</dbReference>
<dbReference type="InterPro" id="IPR011050">
    <property type="entry name" value="Pectin_lyase_fold/virulence"/>
</dbReference>
<dbReference type="GO" id="GO:0004252">
    <property type="term" value="F:serine-type endopeptidase activity"/>
    <property type="evidence" value="ECO:0007669"/>
    <property type="project" value="InterPro"/>
</dbReference>
<evidence type="ECO:0000256" key="3">
    <source>
        <dbReference type="ARBA" id="ARBA00004571"/>
    </source>
</evidence>
<dbReference type="GO" id="GO:0042597">
    <property type="term" value="C:periplasmic space"/>
    <property type="evidence" value="ECO:0007669"/>
    <property type="project" value="UniProtKB-SubCell"/>
</dbReference>
<proteinExistence type="predicted"/>
<gene>
    <name evidence="18" type="primary">espC</name>
    <name evidence="18" type="ORF">LMG26841_03603</name>
</gene>
<name>A0A6S7DXJ3_9BURK</name>
<dbReference type="GO" id="GO:0009279">
    <property type="term" value="C:cell outer membrane"/>
    <property type="evidence" value="ECO:0007669"/>
    <property type="project" value="UniProtKB-SubCell"/>
</dbReference>
<dbReference type="InterPro" id="IPR057393">
    <property type="entry name" value="PIC_HAP1_IgA0_b-sol2"/>
</dbReference>
<keyword evidence="15" id="KW-0998">Cell outer membrane</keyword>
<evidence type="ECO:0000256" key="13">
    <source>
        <dbReference type="ARBA" id="ARBA00023136"/>
    </source>
</evidence>
<dbReference type="PROSITE" id="PS51208">
    <property type="entry name" value="AUTOTRANSPORTER"/>
    <property type="match status" value="1"/>
</dbReference>
<dbReference type="InterPro" id="IPR030396">
    <property type="entry name" value="Peptidase_S6_dom"/>
</dbReference>
<evidence type="ECO:0000313" key="19">
    <source>
        <dbReference type="Proteomes" id="UP000494272"/>
    </source>
</evidence>
<dbReference type="EC" id="3.4.21.-" evidence="18"/>
<evidence type="ECO:0000256" key="4">
    <source>
        <dbReference type="ARBA" id="ARBA00004613"/>
    </source>
</evidence>
<reference evidence="18 19" key="1">
    <citation type="submission" date="2020-04" db="EMBL/GenBank/DDBJ databases">
        <authorList>
            <person name="De Canck E."/>
        </authorList>
    </citation>
    <scope>NUCLEOTIDE SEQUENCE [LARGE SCALE GENOMIC DNA]</scope>
    <source>
        <strain evidence="18 19">LMG 26841</strain>
    </source>
</reference>